<reference evidence="9" key="1">
    <citation type="submission" date="2014-05" db="EMBL/GenBank/DDBJ databases">
        <title>Key roles for freshwater Actinobacteria revealed by deep metagenomic sequencing.</title>
        <authorList>
            <person name="Ghai R."/>
            <person name="Mizuno C.M."/>
            <person name="Picazo A."/>
            <person name="Camacho A."/>
            <person name="Rodriguez-Valera F."/>
        </authorList>
    </citation>
    <scope>NUCLEOTIDE SEQUENCE</scope>
</reference>
<dbReference type="PROSITE" id="PS00599">
    <property type="entry name" value="AA_TRANSFER_CLASS_2"/>
    <property type="match status" value="1"/>
</dbReference>
<dbReference type="HAMAP" id="MF_01023">
    <property type="entry name" value="HisC_aminotrans_2"/>
    <property type="match status" value="1"/>
</dbReference>
<dbReference type="SUPFAM" id="SSF53383">
    <property type="entry name" value="PLP-dependent transferases"/>
    <property type="match status" value="1"/>
</dbReference>
<dbReference type="PANTHER" id="PTHR42885">
    <property type="entry name" value="HISTIDINOL-PHOSPHATE AMINOTRANSFERASE-RELATED"/>
    <property type="match status" value="1"/>
</dbReference>
<dbReference type="PANTHER" id="PTHR42885:SF2">
    <property type="entry name" value="HISTIDINOL-PHOSPHATE AMINOTRANSFERASE"/>
    <property type="match status" value="1"/>
</dbReference>
<dbReference type="CDD" id="cd00609">
    <property type="entry name" value="AAT_like"/>
    <property type="match status" value="1"/>
</dbReference>
<evidence type="ECO:0000256" key="5">
    <source>
        <dbReference type="ARBA" id="ARBA00022898"/>
    </source>
</evidence>
<keyword evidence="5" id="KW-0663">Pyridoxal phosphate</keyword>
<sequence>MSSSNNWPDWLPLREPLKPMSPYGAPQVAANAQLNTNENPFAPSAALVAAISRRVAEVSATLNRYPDRDAIALRAALAKYINKESSTNFSVANLWAANGSNEIIQSIFLAFGSASALGFTPSYSMHPLIAKVTNVQWVDGSRRADFSLDTSSAVTQIQNNKPALTFITTPNNPTGSVVTISEIRELAKATAQVGGLLVVDEAYAEFSDQPSAVTLITEFTNLIVIRTMSKAFAFAGARLGYLVANSAVIDAMQLVRLPYHLSAITQAVAEVALSFADELLAGVDTLIAQRKHVQQGLTQLGLTVTPSAANFLLFTGFNQPANVIWQQLLDRSILIRDVGLLGQLRVTIGTAAENQAFLSALTEILAKDVS</sequence>
<dbReference type="InterPro" id="IPR015424">
    <property type="entry name" value="PyrdxlP-dep_Trfase"/>
</dbReference>
<proteinExistence type="inferred from homology"/>
<evidence type="ECO:0000256" key="6">
    <source>
        <dbReference type="ARBA" id="ARBA00023102"/>
    </source>
</evidence>
<dbReference type="Gene3D" id="3.40.640.10">
    <property type="entry name" value="Type I PLP-dependent aspartate aminotransferase-like (Major domain)"/>
    <property type="match status" value="1"/>
</dbReference>
<dbReference type="InterPro" id="IPR004839">
    <property type="entry name" value="Aminotransferase_I/II_large"/>
</dbReference>
<evidence type="ECO:0000256" key="7">
    <source>
        <dbReference type="ARBA" id="ARBA00029440"/>
    </source>
</evidence>
<keyword evidence="3" id="KW-0028">Amino-acid biosynthesis</keyword>
<dbReference type="AlphaFoldDB" id="A0A094SLP6"/>
<comment type="pathway">
    <text evidence="7">Amino-acid biosynthesis.</text>
</comment>
<evidence type="ECO:0000256" key="4">
    <source>
        <dbReference type="ARBA" id="ARBA00022679"/>
    </source>
</evidence>
<comment type="cofactor">
    <cofactor evidence="1">
        <name>pyridoxal 5'-phosphate</name>
        <dbReference type="ChEBI" id="CHEBI:597326"/>
    </cofactor>
</comment>
<evidence type="ECO:0000256" key="3">
    <source>
        <dbReference type="ARBA" id="ARBA00022605"/>
    </source>
</evidence>
<evidence type="ECO:0000313" key="9">
    <source>
        <dbReference type="EMBL" id="KGA19438.1"/>
    </source>
</evidence>
<dbReference type="NCBIfam" id="NF002877">
    <property type="entry name" value="PRK03317.1"/>
    <property type="match status" value="1"/>
</dbReference>
<dbReference type="InterPro" id="IPR015421">
    <property type="entry name" value="PyrdxlP-dep_Trfase_major"/>
</dbReference>
<dbReference type="Pfam" id="PF00155">
    <property type="entry name" value="Aminotran_1_2"/>
    <property type="match status" value="1"/>
</dbReference>
<evidence type="ECO:0000259" key="8">
    <source>
        <dbReference type="Pfam" id="PF00155"/>
    </source>
</evidence>
<protein>
    <recommendedName>
        <fullName evidence="8">Aminotransferase class I/classII large domain-containing protein</fullName>
    </recommendedName>
</protein>
<dbReference type="GO" id="GO:0004400">
    <property type="term" value="F:histidinol-phosphate transaminase activity"/>
    <property type="evidence" value="ECO:0007669"/>
    <property type="project" value="InterPro"/>
</dbReference>
<dbReference type="GO" id="GO:0000105">
    <property type="term" value="P:L-histidine biosynthetic process"/>
    <property type="evidence" value="ECO:0007669"/>
    <property type="project" value="UniProtKB-KW"/>
</dbReference>
<dbReference type="InterPro" id="IPR001917">
    <property type="entry name" value="Aminotrans_II_pyridoxalP_BS"/>
</dbReference>
<comment type="caution">
    <text evidence="9">The sequence shown here is derived from an EMBL/GenBank/DDBJ whole genome shotgun (WGS) entry which is preliminary data.</text>
</comment>
<accession>A0A094SLP6</accession>
<dbReference type="InterPro" id="IPR005861">
    <property type="entry name" value="HisP_aminotrans"/>
</dbReference>
<feature type="domain" description="Aminotransferase class I/classII large" evidence="8">
    <location>
        <begin position="33"/>
        <end position="361"/>
    </location>
</feature>
<keyword evidence="2" id="KW-0032">Aminotransferase</keyword>
<name>A0A094SLP6_9ZZZZ</name>
<dbReference type="GO" id="GO:0030170">
    <property type="term" value="F:pyridoxal phosphate binding"/>
    <property type="evidence" value="ECO:0007669"/>
    <property type="project" value="InterPro"/>
</dbReference>
<evidence type="ECO:0000256" key="1">
    <source>
        <dbReference type="ARBA" id="ARBA00001933"/>
    </source>
</evidence>
<dbReference type="InterPro" id="IPR015422">
    <property type="entry name" value="PyrdxlP-dep_Trfase_small"/>
</dbReference>
<keyword evidence="4" id="KW-0808">Transferase</keyword>
<keyword evidence="6" id="KW-0368">Histidine biosynthesis</keyword>
<evidence type="ECO:0000256" key="2">
    <source>
        <dbReference type="ARBA" id="ARBA00022576"/>
    </source>
</evidence>
<dbReference type="EMBL" id="JNSK01000012">
    <property type="protein sequence ID" value="KGA19438.1"/>
    <property type="molecule type" value="Genomic_DNA"/>
</dbReference>
<organism evidence="9">
    <name type="scientific">freshwater metagenome</name>
    <dbReference type="NCBI Taxonomy" id="449393"/>
    <lineage>
        <taxon>unclassified sequences</taxon>
        <taxon>metagenomes</taxon>
        <taxon>ecological metagenomes</taxon>
    </lineage>
</organism>
<gene>
    <name evidence="9" type="ORF">GM50_5400</name>
</gene>
<dbReference type="Gene3D" id="3.90.1150.10">
    <property type="entry name" value="Aspartate Aminotransferase, domain 1"/>
    <property type="match status" value="1"/>
</dbReference>
<dbReference type="NCBIfam" id="TIGR01141">
    <property type="entry name" value="hisC"/>
    <property type="match status" value="1"/>
</dbReference>